<feature type="region of interest" description="Disordered" evidence="1">
    <location>
        <begin position="455"/>
        <end position="505"/>
    </location>
</feature>
<feature type="transmembrane region" description="Helical" evidence="2">
    <location>
        <begin position="423"/>
        <end position="445"/>
    </location>
</feature>
<evidence type="ECO:0000256" key="2">
    <source>
        <dbReference type="SAM" id="Phobius"/>
    </source>
</evidence>
<evidence type="ECO:0000313" key="4">
    <source>
        <dbReference type="Proteomes" id="UP000027920"/>
    </source>
</evidence>
<keyword evidence="2" id="KW-0472">Membrane</keyword>
<feature type="compositionally biased region" description="Basic and acidic residues" evidence="1">
    <location>
        <begin position="574"/>
        <end position="584"/>
    </location>
</feature>
<keyword evidence="4" id="KW-1185">Reference proteome</keyword>
<dbReference type="Gene3D" id="2.40.70.10">
    <property type="entry name" value="Acid Proteases"/>
    <property type="match status" value="2"/>
</dbReference>
<proteinExistence type="predicted"/>
<gene>
    <name evidence="3" type="ORF">A1O9_08810</name>
</gene>
<keyword evidence="2" id="KW-1133">Transmembrane helix</keyword>
<evidence type="ECO:0008006" key="5">
    <source>
        <dbReference type="Google" id="ProtNLM"/>
    </source>
</evidence>
<organism evidence="3 4">
    <name type="scientific">Exophiala aquamarina CBS 119918</name>
    <dbReference type="NCBI Taxonomy" id="1182545"/>
    <lineage>
        <taxon>Eukaryota</taxon>
        <taxon>Fungi</taxon>
        <taxon>Dikarya</taxon>
        <taxon>Ascomycota</taxon>
        <taxon>Pezizomycotina</taxon>
        <taxon>Eurotiomycetes</taxon>
        <taxon>Chaetothyriomycetidae</taxon>
        <taxon>Chaetothyriales</taxon>
        <taxon>Herpotrichiellaceae</taxon>
        <taxon>Exophiala</taxon>
    </lineage>
</organism>
<dbReference type="OrthoDB" id="4074350at2759"/>
<dbReference type="PANTHER" id="PTHR16861:SF4">
    <property type="entry name" value="SH3 DOMAIN PROTEIN (AFU_ORTHOLOGUE AFUA_1G13610)"/>
    <property type="match status" value="1"/>
</dbReference>
<evidence type="ECO:0000313" key="3">
    <source>
        <dbReference type="EMBL" id="KEF55156.1"/>
    </source>
</evidence>
<sequence length="595" mass="63929">MSISEICANTADPLFMWVTNNYVNRAENTAPAWGASIYLGEPPQPFSIRPAIDDFTMVALAGNCQGTQDYDCIARRGGVYDPGYSTTIHNSSDVEGWNGTIGAYDASIFDFHNDVLTFGWNDTTVYGWPFVTDDQDYWATRNWLGIGLNSTFLTAAVESGAAPAKSWGMWTGSRSITNPQDGLLILGGFDNARKGEDWTVFPGAENCPTCIQISNIEWVSDTNNATSLFNTSVEAIQVSLDPWYDNIRLPQAVWENFGSATQGKYDDSIGYFTWPAGTTPPGKLRVTLQGGYESEIPAEEIFTMPRSYDSTGNYTVYDNTTEYALIYNYTNTGSVSNAVGSWGLPFLTMNYLVVDAPKREFWLTPAVRQNFGNEGGVFPLPLCTGLAAPTSTPSSSPTTTTPAPTESTSDVVVAGGGTPVGPIVGGVVGGVGGIALIALLAFMLLRRRSRSNKETEIANSSAYPPAPPPTQQIMNSPHQHHSYTGGAPPPGVYSPTHSYPSPPFGNSGHNSMGYAGVPMSGFGGPQSDYSNDMQQHHTGPQFYSPSPSVKPEHASMVYSDTATAVPELASPGQHDPEWRAERDASAAVTLPLLPK</sequence>
<accession>A0A072P5N1</accession>
<dbReference type="HOGENOM" id="CLU_034107_0_0_1"/>
<dbReference type="SUPFAM" id="SSF50630">
    <property type="entry name" value="Acid proteases"/>
    <property type="match status" value="1"/>
</dbReference>
<dbReference type="AlphaFoldDB" id="A0A072P5N1"/>
<reference evidence="3 4" key="1">
    <citation type="submission" date="2013-03" db="EMBL/GenBank/DDBJ databases">
        <title>The Genome Sequence of Exophiala aquamarina CBS 119918.</title>
        <authorList>
            <consortium name="The Broad Institute Genomics Platform"/>
            <person name="Cuomo C."/>
            <person name="de Hoog S."/>
            <person name="Gorbushina A."/>
            <person name="Walker B."/>
            <person name="Young S.K."/>
            <person name="Zeng Q."/>
            <person name="Gargeya S."/>
            <person name="Fitzgerald M."/>
            <person name="Haas B."/>
            <person name="Abouelleil A."/>
            <person name="Allen A.W."/>
            <person name="Alvarado L."/>
            <person name="Arachchi H.M."/>
            <person name="Berlin A.M."/>
            <person name="Chapman S.B."/>
            <person name="Gainer-Dewar J."/>
            <person name="Goldberg J."/>
            <person name="Griggs A."/>
            <person name="Gujja S."/>
            <person name="Hansen M."/>
            <person name="Howarth C."/>
            <person name="Imamovic A."/>
            <person name="Ireland A."/>
            <person name="Larimer J."/>
            <person name="McCowan C."/>
            <person name="Murphy C."/>
            <person name="Pearson M."/>
            <person name="Poon T.W."/>
            <person name="Priest M."/>
            <person name="Roberts A."/>
            <person name="Saif S."/>
            <person name="Shea T."/>
            <person name="Sisk P."/>
            <person name="Sykes S."/>
            <person name="Wortman J."/>
            <person name="Nusbaum C."/>
            <person name="Birren B."/>
        </authorList>
    </citation>
    <scope>NUCLEOTIDE SEQUENCE [LARGE SCALE GENOMIC DNA]</scope>
    <source>
        <strain evidence="3 4">CBS 119918</strain>
    </source>
</reference>
<keyword evidence="2" id="KW-0812">Transmembrane</keyword>
<feature type="region of interest" description="Disordered" evidence="1">
    <location>
        <begin position="517"/>
        <end position="595"/>
    </location>
</feature>
<protein>
    <recommendedName>
        <fullName evidence="5">Peptidase A1 domain-containing protein</fullName>
    </recommendedName>
</protein>
<name>A0A072P5N1_9EURO</name>
<evidence type="ECO:0000256" key="1">
    <source>
        <dbReference type="SAM" id="MobiDB-lite"/>
    </source>
</evidence>
<feature type="compositionally biased region" description="Polar residues" evidence="1">
    <location>
        <begin position="527"/>
        <end position="547"/>
    </location>
</feature>
<dbReference type="InterPro" id="IPR021109">
    <property type="entry name" value="Peptidase_aspartic_dom_sf"/>
</dbReference>
<dbReference type="GeneID" id="25283720"/>
<comment type="caution">
    <text evidence="3">The sequence shown here is derived from an EMBL/GenBank/DDBJ whole genome shotgun (WGS) entry which is preliminary data.</text>
</comment>
<dbReference type="PANTHER" id="PTHR16861">
    <property type="entry name" value="GLYCOPROTEIN 38"/>
    <property type="match status" value="1"/>
</dbReference>
<dbReference type="VEuPathDB" id="FungiDB:A1O9_08810"/>
<dbReference type="Proteomes" id="UP000027920">
    <property type="component" value="Unassembled WGS sequence"/>
</dbReference>
<dbReference type="STRING" id="1182545.A0A072P5N1"/>
<feature type="region of interest" description="Disordered" evidence="1">
    <location>
        <begin position="388"/>
        <end position="411"/>
    </location>
</feature>
<dbReference type="EMBL" id="AMGV01000008">
    <property type="protein sequence ID" value="KEF55156.1"/>
    <property type="molecule type" value="Genomic_DNA"/>
</dbReference>
<dbReference type="RefSeq" id="XP_013257746.1">
    <property type="nucleotide sequence ID" value="XM_013402292.1"/>
</dbReference>